<evidence type="ECO:0000256" key="1">
    <source>
        <dbReference type="SAM" id="Phobius"/>
    </source>
</evidence>
<reference evidence="2" key="1">
    <citation type="submission" date="2016-07" db="EMBL/GenBank/DDBJ databases">
        <authorList>
            <person name="Bretaudeau A."/>
        </authorList>
    </citation>
    <scope>NUCLEOTIDE SEQUENCE</scope>
    <source>
        <strain evidence="2">Rice</strain>
        <tissue evidence="2">Whole body</tissue>
    </source>
</reference>
<dbReference type="EMBL" id="ODYU01002270">
    <property type="protein sequence ID" value="SOQ39530.1"/>
    <property type="molecule type" value="Genomic_DNA"/>
</dbReference>
<gene>
    <name evidence="2" type="ORF">SFRICE_016881</name>
</gene>
<proteinExistence type="predicted"/>
<protein>
    <submittedName>
        <fullName evidence="2">SFRICE_016881</fullName>
    </submittedName>
</protein>
<feature type="transmembrane region" description="Helical" evidence="1">
    <location>
        <begin position="51"/>
        <end position="68"/>
    </location>
</feature>
<keyword evidence="1" id="KW-1133">Transmembrane helix</keyword>
<name>A0A2H1VF94_SPOFR</name>
<keyword evidence="1" id="KW-0812">Transmembrane</keyword>
<keyword evidence="1" id="KW-0472">Membrane</keyword>
<evidence type="ECO:0000313" key="2">
    <source>
        <dbReference type="EMBL" id="SOQ39530.1"/>
    </source>
</evidence>
<accession>A0A2H1VF94</accession>
<organism evidence="2">
    <name type="scientific">Spodoptera frugiperda</name>
    <name type="common">Fall armyworm</name>
    <dbReference type="NCBI Taxonomy" id="7108"/>
    <lineage>
        <taxon>Eukaryota</taxon>
        <taxon>Metazoa</taxon>
        <taxon>Ecdysozoa</taxon>
        <taxon>Arthropoda</taxon>
        <taxon>Hexapoda</taxon>
        <taxon>Insecta</taxon>
        <taxon>Pterygota</taxon>
        <taxon>Neoptera</taxon>
        <taxon>Endopterygota</taxon>
        <taxon>Lepidoptera</taxon>
        <taxon>Glossata</taxon>
        <taxon>Ditrysia</taxon>
        <taxon>Noctuoidea</taxon>
        <taxon>Noctuidae</taxon>
        <taxon>Amphipyrinae</taxon>
        <taxon>Spodoptera</taxon>
    </lineage>
</organism>
<dbReference type="AlphaFoldDB" id="A0A2H1VF94"/>
<sequence>MEEQRNRRSLNAYPSDIKKVCVIFSIRNGKTFREQRGKFPKKRRILRPGEVIMPGGLSAQLLFVGIFYPC</sequence>